<evidence type="ECO:0000256" key="19">
    <source>
        <dbReference type="ARBA" id="ARBA00045958"/>
    </source>
</evidence>
<keyword evidence="13" id="KW-0443">Lipid metabolism</keyword>
<feature type="region of interest" description="Disordered" evidence="21">
    <location>
        <begin position="680"/>
        <end position="710"/>
    </location>
</feature>
<dbReference type="STRING" id="6573.A0A210PSD7"/>
<feature type="region of interest" description="Disordered" evidence="21">
    <location>
        <begin position="592"/>
        <end position="627"/>
    </location>
</feature>
<name>A0A210PSD7_MIZYE</name>
<feature type="transmembrane region" description="Helical" evidence="22">
    <location>
        <begin position="21"/>
        <end position="42"/>
    </location>
</feature>
<feature type="region of interest" description="Disordered" evidence="21">
    <location>
        <begin position="938"/>
        <end position="1003"/>
    </location>
</feature>
<feature type="transmembrane region" description="Helical" evidence="22">
    <location>
        <begin position="396"/>
        <end position="417"/>
    </location>
</feature>
<evidence type="ECO:0000256" key="9">
    <source>
        <dbReference type="ARBA" id="ARBA00022737"/>
    </source>
</evidence>
<dbReference type="InterPro" id="IPR015943">
    <property type="entry name" value="WD40/YVTN_repeat-like_dom_sf"/>
</dbReference>
<comment type="similarity">
    <text evidence="4">Belongs to the WD repeat SCAP family.</text>
</comment>
<keyword evidence="18" id="KW-0753">Steroid metabolism</keyword>
<keyword evidence="6" id="KW-0153">Cholesterol metabolism</keyword>
<evidence type="ECO:0000313" key="25">
    <source>
        <dbReference type="Proteomes" id="UP000242188"/>
    </source>
</evidence>
<evidence type="ECO:0000256" key="15">
    <source>
        <dbReference type="ARBA" id="ARBA00023136"/>
    </source>
</evidence>
<evidence type="ECO:0000256" key="2">
    <source>
        <dbReference type="ARBA" id="ARBA00004557"/>
    </source>
</evidence>
<dbReference type="InterPro" id="IPR057042">
    <property type="entry name" value="Beta-prop_SCAP"/>
</dbReference>
<proteinExistence type="inferred from homology"/>
<evidence type="ECO:0000256" key="12">
    <source>
        <dbReference type="ARBA" id="ARBA00023034"/>
    </source>
</evidence>
<dbReference type="InterPro" id="IPR036322">
    <property type="entry name" value="WD40_repeat_dom_sf"/>
</dbReference>
<dbReference type="GO" id="GO:0005789">
    <property type="term" value="C:endoplasmic reticulum membrane"/>
    <property type="evidence" value="ECO:0007669"/>
    <property type="project" value="UniProtKB-SubCell"/>
</dbReference>
<keyword evidence="14" id="KW-0446">Lipid-binding</keyword>
<comment type="subcellular location">
    <subcellularLocation>
        <location evidence="2">Cytoplasmic vesicle</location>
        <location evidence="2">COPII-coated vesicle membrane</location>
        <topology evidence="2">Multi-pass membrane protein</topology>
    </subcellularLocation>
    <subcellularLocation>
        <location evidence="1">Endoplasmic reticulum membrane</location>
        <topology evidence="1">Multi-pass membrane protein</topology>
    </subcellularLocation>
    <subcellularLocation>
        <location evidence="3">Golgi apparatus membrane</location>
        <topology evidence="3">Multi-pass membrane protein</topology>
    </subcellularLocation>
</comment>
<reference evidence="24 25" key="1">
    <citation type="journal article" date="2017" name="Nat. Ecol. Evol.">
        <title>Scallop genome provides insights into evolution of bilaterian karyotype and development.</title>
        <authorList>
            <person name="Wang S."/>
            <person name="Zhang J."/>
            <person name="Jiao W."/>
            <person name="Li J."/>
            <person name="Xun X."/>
            <person name="Sun Y."/>
            <person name="Guo X."/>
            <person name="Huan P."/>
            <person name="Dong B."/>
            <person name="Zhang L."/>
            <person name="Hu X."/>
            <person name="Sun X."/>
            <person name="Wang J."/>
            <person name="Zhao C."/>
            <person name="Wang Y."/>
            <person name="Wang D."/>
            <person name="Huang X."/>
            <person name="Wang R."/>
            <person name="Lv J."/>
            <person name="Li Y."/>
            <person name="Zhang Z."/>
            <person name="Liu B."/>
            <person name="Lu W."/>
            <person name="Hui Y."/>
            <person name="Liang J."/>
            <person name="Zhou Z."/>
            <person name="Hou R."/>
            <person name="Li X."/>
            <person name="Liu Y."/>
            <person name="Li H."/>
            <person name="Ning X."/>
            <person name="Lin Y."/>
            <person name="Zhao L."/>
            <person name="Xing Q."/>
            <person name="Dou J."/>
            <person name="Li Y."/>
            <person name="Mao J."/>
            <person name="Guo H."/>
            <person name="Dou H."/>
            <person name="Li T."/>
            <person name="Mu C."/>
            <person name="Jiang W."/>
            <person name="Fu Q."/>
            <person name="Fu X."/>
            <person name="Miao Y."/>
            <person name="Liu J."/>
            <person name="Yu Q."/>
            <person name="Li R."/>
            <person name="Liao H."/>
            <person name="Li X."/>
            <person name="Kong Y."/>
            <person name="Jiang Z."/>
            <person name="Chourrout D."/>
            <person name="Li R."/>
            <person name="Bao Z."/>
        </authorList>
    </citation>
    <scope>NUCLEOTIDE SEQUENCE [LARGE SCALE GENOMIC DNA]</scope>
    <source>
        <strain evidence="24 25">PY_sf001</strain>
    </source>
</reference>
<evidence type="ECO:0000256" key="3">
    <source>
        <dbReference type="ARBA" id="ARBA00004653"/>
    </source>
</evidence>
<feature type="region of interest" description="Disordered" evidence="21">
    <location>
        <begin position="495"/>
        <end position="515"/>
    </location>
</feature>
<sequence>MSLQDRVARIYYTHGLFCASHPYSILCLVISLMLVTFLPLLYVPLPGNVPVEHIVPLREDMSPTDSVSPNLKDSNNEGELKPRWLKGPPVGYVQQITVRAAVYPWSSNFLAPMDAFRTPLSKVFDVIQQLENFKFSDNGKDVSVADVCLRVSETVRSKQVKGILPEYACLEVSPANFWGRNRERFISDGDILRTIFQKRGQTLDTSPYLRDILLGVPYKNSGVSRYFIRNLQRTISFAVTIVLKKNDQKFIDALKNKLVLAFPDTLKNVNNTEPEQLVHVHYKENRILLEYKPLILTYVALAMYLYFSVRKIEMVKSKWGLAVSAVVTIVSSLLSSVSICTVFGLTPTLNGGEIFPYLVVLIGVENVMVITKSVVSTPVNLEVKHRIAQGISKEGWSITKNLATELMIIICGFFTFVPEIQEFALFAMVGLLTDFFLQIVFFVTVLSVDIRRMELSDLNKQPLISTVGSAGENKQYEPLIRCPVKAYIGDSRNLHIQKSPTTPSTQGAPRSPPITPREIDQFFENAAINIQSRRLRLLYFWASTRMVQRMIMVCTVIWISLIVYKSGLVEHLTNSTSKINLTSSSFENLDKGQLASQQNSQQNGHQKEDAGIGWSWRPGEEEDPRPVEHTQFDMWRQLNYKHWPTLFAYYNITLYGKFISILPTIHLSMIVDPQEAIDMRHPSEQDGSPSKPVIPQFDKSQESSSLPVDKSEVPDLNDLSAWYLHNYDAEHIKQLYPKSYREVIITVFIIILGFICISYFIAACYHKLCPRDYGRRKSKSKQRRKGMYYKQIKESVPKVLQGHVQEIECVVTDGHFIISSCLGGQIRVWDSVSGDCLMSIIRKSTTPPVKRKPCVGRNIEDSDADLYDEYHGDSSTLSMDTSLHQQEARYDPDQGLSGGPRHRSHSNTKPPGDACRRNIFNFEPDLNSTIDTNFTALSSTGSRNKHSTLCKGDNSNLNVSSPGGVSSIASPGSVSSLSPMSSGGDTIACSPSPGGGGPSLSGTTRAYDFSSKFDHIYRDHRQLVMESQAGMMVNNPQMWEDNRARSWSAGDLPITLQHDASLFDTGFQDNQAPSVWCMTCRDGLIIAGCGNGRIEFWDGGSGTLKCLYGDSKEGVTALCFIRHRVVAARLDGTIDFLEMETFQNPVQPPHVPPTGSPAKGHVRNYSQSHINHPSPTKKPGHVRNHSHTFFTPTMNLTCPVPTSMRKWEDIIHVTQIQRIKAHQQPIVSLQCQGGRVVSASSDHTLKVYKLENCLTLYTLHGHEDKITVLYLDKLPPYAAASGDAEGTVRLWDLPTGSCIHKVKCHEGNVVALTCTTRFVISSGLDDLLVIWDRCKGNILHSLSMDPCGNNSLSLLNNNLLVTGGQGCIHLLDVSKGEILRTVHLSDSERMAFVNQIKVVDNTVIVCDYASEMKVIHFPTVLEKAD</sequence>
<dbReference type="GO" id="GO:0000139">
    <property type="term" value="C:Golgi membrane"/>
    <property type="evidence" value="ECO:0007669"/>
    <property type="project" value="UniProtKB-SubCell"/>
</dbReference>
<feature type="transmembrane region" description="Helical" evidence="22">
    <location>
        <begin position="743"/>
        <end position="762"/>
    </location>
</feature>
<keyword evidence="12" id="KW-0333">Golgi apparatus</keyword>
<evidence type="ECO:0000256" key="7">
    <source>
        <dbReference type="ARBA" id="ARBA00022574"/>
    </source>
</evidence>
<dbReference type="SUPFAM" id="SSF50978">
    <property type="entry name" value="WD40 repeat-like"/>
    <property type="match status" value="2"/>
</dbReference>
<evidence type="ECO:0000256" key="8">
    <source>
        <dbReference type="ARBA" id="ARBA00022692"/>
    </source>
</evidence>
<evidence type="ECO:0000256" key="20">
    <source>
        <dbReference type="PROSITE-ProRule" id="PRU00221"/>
    </source>
</evidence>
<evidence type="ECO:0000256" key="22">
    <source>
        <dbReference type="SAM" id="Phobius"/>
    </source>
</evidence>
<keyword evidence="9" id="KW-0677">Repeat</keyword>
<keyword evidence="8 22" id="KW-0812">Transmembrane</keyword>
<keyword evidence="11 22" id="KW-1133">Transmembrane helix</keyword>
<feature type="transmembrane region" description="Helical" evidence="22">
    <location>
        <begin position="648"/>
        <end position="671"/>
    </location>
</feature>
<keyword evidence="17" id="KW-0325">Glycoprotein</keyword>
<evidence type="ECO:0000256" key="1">
    <source>
        <dbReference type="ARBA" id="ARBA00004477"/>
    </source>
</evidence>
<dbReference type="SUPFAM" id="SSF82866">
    <property type="entry name" value="Multidrug efflux transporter AcrB transmembrane domain"/>
    <property type="match status" value="1"/>
</dbReference>
<dbReference type="EMBL" id="NEDP02005528">
    <property type="protein sequence ID" value="OWF39399.1"/>
    <property type="molecule type" value="Genomic_DNA"/>
</dbReference>
<feature type="transmembrane region" description="Helical" evidence="22">
    <location>
        <begin position="321"/>
        <end position="345"/>
    </location>
</feature>
<evidence type="ECO:0000256" key="11">
    <source>
        <dbReference type="ARBA" id="ARBA00022989"/>
    </source>
</evidence>
<protein>
    <recommendedName>
        <fullName evidence="5">Sterol regulatory element-binding protein cleavage-activating protein</fullName>
    </recommendedName>
</protein>
<dbReference type="SMART" id="SM00320">
    <property type="entry name" value="WD40"/>
    <property type="match status" value="6"/>
</dbReference>
<feature type="transmembrane region" description="Helical" evidence="22">
    <location>
        <begin position="291"/>
        <end position="309"/>
    </location>
</feature>
<dbReference type="GO" id="GO:0032936">
    <property type="term" value="C:SREBP-SCAP complex"/>
    <property type="evidence" value="ECO:0007669"/>
    <property type="project" value="TreeGrafter"/>
</dbReference>
<evidence type="ECO:0000313" key="24">
    <source>
        <dbReference type="EMBL" id="OWF39399.1"/>
    </source>
</evidence>
<dbReference type="InterPro" id="IPR001680">
    <property type="entry name" value="WD40_rpt"/>
</dbReference>
<evidence type="ECO:0000256" key="14">
    <source>
        <dbReference type="ARBA" id="ARBA00023121"/>
    </source>
</evidence>
<feature type="compositionally biased region" description="Polar residues" evidence="21">
    <location>
        <begin position="495"/>
        <end position="508"/>
    </location>
</feature>
<evidence type="ECO:0000256" key="13">
    <source>
        <dbReference type="ARBA" id="ARBA00023098"/>
    </source>
</evidence>
<dbReference type="InterPro" id="IPR030225">
    <property type="entry name" value="SCAP"/>
</dbReference>
<evidence type="ECO:0000256" key="16">
    <source>
        <dbReference type="ARBA" id="ARBA00023166"/>
    </source>
</evidence>
<feature type="compositionally biased region" description="Low complexity" evidence="21">
    <location>
        <begin position="959"/>
        <end position="984"/>
    </location>
</feature>
<evidence type="ECO:0000256" key="10">
    <source>
        <dbReference type="ARBA" id="ARBA00022824"/>
    </source>
</evidence>
<dbReference type="PANTHER" id="PTHR46378:SF1">
    <property type="entry name" value="STEROL REGULATORY ELEMENT-BINDING PROTEIN CLEAVAGE-ACTIVATING PROTEIN"/>
    <property type="match status" value="1"/>
</dbReference>
<organism evidence="24 25">
    <name type="scientific">Mizuhopecten yessoensis</name>
    <name type="common">Japanese scallop</name>
    <name type="synonym">Patinopecten yessoensis</name>
    <dbReference type="NCBI Taxonomy" id="6573"/>
    <lineage>
        <taxon>Eukaryota</taxon>
        <taxon>Metazoa</taxon>
        <taxon>Spiralia</taxon>
        <taxon>Lophotrochozoa</taxon>
        <taxon>Mollusca</taxon>
        <taxon>Bivalvia</taxon>
        <taxon>Autobranchia</taxon>
        <taxon>Pteriomorphia</taxon>
        <taxon>Pectinida</taxon>
        <taxon>Pectinoidea</taxon>
        <taxon>Pectinidae</taxon>
        <taxon>Mizuhopecten</taxon>
    </lineage>
</organism>
<dbReference type="PROSITE" id="PS50082">
    <property type="entry name" value="WD_REPEATS_2"/>
    <property type="match status" value="1"/>
</dbReference>
<comment type="function">
    <text evidence="19">Escort protein required for cholesterol as well as lipid homeostasis. Regulates export of the SCAP-SREBP complex from the endoplasmic reticulum to the Golgi upon low cholesterol, thereby regulating the processing of sterol regulatory element-binding proteins (SREBPs) SREBF1/SREBP1 and SREBF2/SREBP2. At high sterol concentrations, formation of a ternary complex with INSIG (INSIG1 or INSIG2) leads to mask the ER export signal in SCAP, promoting retention of the complex in the endoplasmic reticulum. Low sterol concentrations trigger release of INSIG, a conformational change in the SSD domain of SCAP, unmasking of the ER export signal, promoting recruitment into COPII-coated vesicles and transport of the SCAP-SREBP to the Golgi: in the Golgi, SREBPs are then processed, releasing the transcription factor fragment of SREBPs from the membrane, its import into the nucleus and up-regulation of LDLR, INSIG1 and the mevalonate pathway. Binds cholesterol via its SSD domain.</text>
</comment>
<dbReference type="GO" id="GO:0045540">
    <property type="term" value="P:regulation of cholesterol biosynthetic process"/>
    <property type="evidence" value="ECO:0007669"/>
    <property type="project" value="TreeGrafter"/>
</dbReference>
<dbReference type="InterPro" id="IPR000731">
    <property type="entry name" value="SSD"/>
</dbReference>
<evidence type="ECO:0000256" key="4">
    <source>
        <dbReference type="ARBA" id="ARBA00007410"/>
    </source>
</evidence>
<accession>A0A210PSD7</accession>
<dbReference type="Pfam" id="PF12349">
    <property type="entry name" value="Sterol-sensing"/>
    <property type="match status" value="1"/>
</dbReference>
<dbReference type="PANTHER" id="PTHR46378">
    <property type="entry name" value="STEROL REGULATORY ELEMENT-BINDING PROTEIN CLEAVAGE-ACTIVATING PROTEIN"/>
    <property type="match status" value="1"/>
</dbReference>
<comment type="caution">
    <text evidence="24">The sequence shown here is derived from an EMBL/GenBank/DDBJ whole genome shotgun (WGS) entry which is preliminary data.</text>
</comment>
<feature type="transmembrane region" description="Helical" evidence="22">
    <location>
        <begin position="546"/>
        <end position="564"/>
    </location>
</feature>
<dbReference type="InterPro" id="IPR057041">
    <property type="entry name" value="SCAP_N"/>
</dbReference>
<dbReference type="GO" id="GO:0032933">
    <property type="term" value="P:SREBP signaling pathway"/>
    <property type="evidence" value="ECO:0007669"/>
    <property type="project" value="InterPro"/>
</dbReference>
<dbReference type="Pfam" id="PF24006">
    <property type="entry name" value="SCAP_N"/>
    <property type="match status" value="1"/>
</dbReference>
<feature type="domain" description="SSD" evidence="23">
    <location>
        <begin position="290"/>
        <end position="448"/>
    </location>
</feature>
<evidence type="ECO:0000256" key="17">
    <source>
        <dbReference type="ARBA" id="ARBA00023180"/>
    </source>
</evidence>
<keyword evidence="15 22" id="KW-0472">Membrane</keyword>
<dbReference type="PROSITE" id="PS50156">
    <property type="entry name" value="SSD"/>
    <property type="match status" value="1"/>
</dbReference>
<feature type="transmembrane region" description="Helical" evidence="22">
    <location>
        <begin position="423"/>
        <end position="446"/>
    </location>
</feature>
<keyword evidence="10" id="KW-0256">Endoplasmic reticulum</keyword>
<keyword evidence="7 20" id="KW-0853">WD repeat</keyword>
<dbReference type="Pfam" id="PF24017">
    <property type="entry name" value="Beta-prop_SCAP"/>
    <property type="match status" value="1"/>
</dbReference>
<dbReference type="OrthoDB" id="361494at2759"/>
<dbReference type="InterPro" id="IPR053958">
    <property type="entry name" value="HMGCR/SNAP/NPC1-like_SSD"/>
</dbReference>
<evidence type="ECO:0000256" key="21">
    <source>
        <dbReference type="SAM" id="MobiDB-lite"/>
    </source>
</evidence>
<dbReference type="Pfam" id="PF00400">
    <property type="entry name" value="WD40"/>
    <property type="match status" value="1"/>
</dbReference>
<feature type="compositionally biased region" description="Polar residues" evidence="21">
    <location>
        <begin position="594"/>
        <end position="604"/>
    </location>
</feature>
<keyword evidence="16" id="KW-1207">Sterol metabolism</keyword>
<evidence type="ECO:0000256" key="5">
    <source>
        <dbReference type="ARBA" id="ARBA00019541"/>
    </source>
</evidence>
<gene>
    <name evidence="24" type="ORF">KP79_PYT19241</name>
</gene>
<dbReference type="GO" id="GO:0012507">
    <property type="term" value="C:ER to Golgi transport vesicle membrane"/>
    <property type="evidence" value="ECO:0007669"/>
    <property type="project" value="UniProtKB-SubCell"/>
</dbReference>
<feature type="transmembrane region" description="Helical" evidence="22">
    <location>
        <begin position="357"/>
        <end position="375"/>
    </location>
</feature>
<dbReference type="Proteomes" id="UP000242188">
    <property type="component" value="Unassembled WGS sequence"/>
</dbReference>
<evidence type="ECO:0000256" key="18">
    <source>
        <dbReference type="ARBA" id="ARBA00023221"/>
    </source>
</evidence>
<dbReference type="GO" id="GO:0032934">
    <property type="term" value="F:sterol binding"/>
    <property type="evidence" value="ECO:0007669"/>
    <property type="project" value="InterPro"/>
</dbReference>
<dbReference type="Gene3D" id="2.130.10.10">
    <property type="entry name" value="YVTN repeat-like/Quinoprotein amine dehydrogenase"/>
    <property type="match status" value="3"/>
</dbReference>
<evidence type="ECO:0000259" key="23">
    <source>
        <dbReference type="PROSITE" id="PS50156"/>
    </source>
</evidence>
<feature type="repeat" description="WD" evidence="20">
    <location>
        <begin position="1259"/>
        <end position="1301"/>
    </location>
</feature>
<keyword evidence="25" id="KW-1185">Reference proteome</keyword>
<feature type="region of interest" description="Disordered" evidence="21">
    <location>
        <begin position="890"/>
        <end position="918"/>
    </location>
</feature>
<dbReference type="GO" id="GO:0008203">
    <property type="term" value="P:cholesterol metabolic process"/>
    <property type="evidence" value="ECO:0007669"/>
    <property type="project" value="UniProtKB-KW"/>
</dbReference>
<evidence type="ECO:0000256" key="6">
    <source>
        <dbReference type="ARBA" id="ARBA00022548"/>
    </source>
</evidence>